<dbReference type="EMBL" id="DVJN01000163">
    <property type="protein sequence ID" value="HIS92965.1"/>
    <property type="molecule type" value="Genomic_DNA"/>
</dbReference>
<comment type="similarity">
    <text evidence="5">In the N-terminal section; belongs to the glycosyltransferase 51 family.</text>
</comment>
<evidence type="ECO:0000256" key="1">
    <source>
        <dbReference type="ARBA" id="ARBA00002624"/>
    </source>
</evidence>
<keyword evidence="16" id="KW-0735">Signal-anchor</keyword>
<dbReference type="GO" id="GO:0006508">
    <property type="term" value="P:proteolysis"/>
    <property type="evidence" value="ECO:0007669"/>
    <property type="project" value="UniProtKB-KW"/>
</dbReference>
<dbReference type="GO" id="GO:0046677">
    <property type="term" value="P:response to antibiotic"/>
    <property type="evidence" value="ECO:0007669"/>
    <property type="project" value="UniProtKB-KW"/>
</dbReference>
<keyword evidence="17" id="KW-0573">Peptidoglycan synthesis</keyword>
<dbReference type="GO" id="GO:0009252">
    <property type="term" value="P:peptidoglycan biosynthetic process"/>
    <property type="evidence" value="ECO:0007669"/>
    <property type="project" value="UniProtKB-KW"/>
</dbReference>
<comment type="subcellular location">
    <subcellularLocation>
        <location evidence="2">Cell membrane</location>
        <topology evidence="2">Single-pass type II membrane protein</topology>
    </subcellularLocation>
</comment>
<reference evidence="29" key="1">
    <citation type="submission" date="2020-10" db="EMBL/GenBank/DDBJ databases">
        <authorList>
            <person name="Gilroy R."/>
        </authorList>
    </citation>
    <scope>NUCLEOTIDE SEQUENCE</scope>
    <source>
        <strain evidence="29">13766</strain>
    </source>
</reference>
<dbReference type="Proteomes" id="UP000824140">
    <property type="component" value="Unassembled WGS sequence"/>
</dbReference>
<evidence type="ECO:0000256" key="9">
    <source>
        <dbReference type="ARBA" id="ARBA00022645"/>
    </source>
</evidence>
<dbReference type="AlphaFoldDB" id="A0A9D1K6D6"/>
<dbReference type="NCBIfam" id="TIGR02074">
    <property type="entry name" value="PBP_1a_fam"/>
    <property type="match status" value="1"/>
</dbReference>
<dbReference type="SUPFAM" id="SSF53955">
    <property type="entry name" value="Lysozyme-like"/>
    <property type="match status" value="1"/>
</dbReference>
<keyword evidence="20" id="KW-0046">Antibiotic resistance</keyword>
<evidence type="ECO:0000259" key="27">
    <source>
        <dbReference type="Pfam" id="PF00905"/>
    </source>
</evidence>
<evidence type="ECO:0000256" key="16">
    <source>
        <dbReference type="ARBA" id="ARBA00022968"/>
    </source>
</evidence>
<dbReference type="InterPro" id="IPR012338">
    <property type="entry name" value="Beta-lactam/transpept-like"/>
</dbReference>
<dbReference type="GO" id="GO:0008955">
    <property type="term" value="F:peptidoglycan glycosyltransferase activity"/>
    <property type="evidence" value="ECO:0007669"/>
    <property type="project" value="UniProtKB-EC"/>
</dbReference>
<evidence type="ECO:0000256" key="22">
    <source>
        <dbReference type="ARBA" id="ARBA00023316"/>
    </source>
</evidence>
<comment type="function">
    <text evidence="1">Cell wall formation. Synthesis of cross-linked peptidoglycan from the lipid intermediates. The enzyme has a penicillin-insensitive transglycosylase N-terminal domain (formation of linear glycan strands) and a penicillin-sensitive transpeptidase C-terminal domain (cross-linking of the peptide subunits).</text>
</comment>
<dbReference type="Gene3D" id="3.40.710.10">
    <property type="entry name" value="DD-peptidase/beta-lactamase superfamily"/>
    <property type="match status" value="1"/>
</dbReference>
<dbReference type="GO" id="GO:0008360">
    <property type="term" value="P:regulation of cell shape"/>
    <property type="evidence" value="ECO:0007669"/>
    <property type="project" value="UniProtKB-KW"/>
</dbReference>
<comment type="catalytic activity">
    <reaction evidence="25">
        <text>[GlcNAc-(1-&gt;4)-Mur2Ac(oyl-L-Ala-gamma-D-Glu-L-Lys-D-Ala-D-Ala)](n)-di-trans,octa-cis-undecaprenyl diphosphate + beta-D-GlcNAc-(1-&gt;4)-Mur2Ac(oyl-L-Ala-gamma-D-Glu-L-Lys-D-Ala-D-Ala)-di-trans,octa-cis-undecaprenyl diphosphate = [GlcNAc-(1-&gt;4)-Mur2Ac(oyl-L-Ala-gamma-D-Glu-L-Lys-D-Ala-D-Ala)](n+1)-di-trans,octa-cis-undecaprenyl diphosphate + di-trans,octa-cis-undecaprenyl diphosphate + H(+)</text>
        <dbReference type="Rhea" id="RHEA:23708"/>
        <dbReference type="Rhea" id="RHEA-COMP:9602"/>
        <dbReference type="Rhea" id="RHEA-COMP:9603"/>
        <dbReference type="ChEBI" id="CHEBI:15378"/>
        <dbReference type="ChEBI" id="CHEBI:58405"/>
        <dbReference type="ChEBI" id="CHEBI:60033"/>
        <dbReference type="ChEBI" id="CHEBI:78435"/>
        <dbReference type="EC" id="2.4.99.28"/>
    </reaction>
</comment>
<dbReference type="PANTHER" id="PTHR32282">
    <property type="entry name" value="BINDING PROTEIN TRANSPEPTIDASE, PUTATIVE-RELATED"/>
    <property type="match status" value="1"/>
</dbReference>
<keyword evidence="19" id="KW-0472">Membrane</keyword>
<organism evidence="29 30">
    <name type="scientific">Candidatus Alectryocaccomicrobium excrementavium</name>
    <dbReference type="NCBI Taxonomy" id="2840668"/>
    <lineage>
        <taxon>Bacteria</taxon>
        <taxon>Bacillati</taxon>
        <taxon>Bacillota</taxon>
        <taxon>Clostridia</taxon>
        <taxon>Candidatus Alectryocaccomicrobium</taxon>
    </lineage>
</organism>
<evidence type="ECO:0000256" key="3">
    <source>
        <dbReference type="ARBA" id="ARBA00004752"/>
    </source>
</evidence>
<keyword evidence="10" id="KW-0645">Protease</keyword>
<evidence type="ECO:0000256" key="6">
    <source>
        <dbReference type="ARBA" id="ARBA00012448"/>
    </source>
</evidence>
<evidence type="ECO:0000256" key="24">
    <source>
        <dbReference type="ARBA" id="ARBA00044770"/>
    </source>
</evidence>
<reference evidence="29" key="2">
    <citation type="journal article" date="2021" name="PeerJ">
        <title>Extensive microbial diversity within the chicken gut microbiome revealed by metagenomics and culture.</title>
        <authorList>
            <person name="Gilroy R."/>
            <person name="Ravi A."/>
            <person name="Getino M."/>
            <person name="Pursley I."/>
            <person name="Horton D.L."/>
            <person name="Alikhan N.F."/>
            <person name="Baker D."/>
            <person name="Gharbi K."/>
            <person name="Hall N."/>
            <person name="Watson M."/>
            <person name="Adriaenssens E.M."/>
            <person name="Foster-Nyarko E."/>
            <person name="Jarju S."/>
            <person name="Secka A."/>
            <person name="Antonio M."/>
            <person name="Oren A."/>
            <person name="Chaudhuri R.R."/>
            <person name="La Ragione R."/>
            <person name="Hildebrand F."/>
            <person name="Pallen M.J."/>
        </authorList>
    </citation>
    <scope>NUCLEOTIDE SEQUENCE</scope>
    <source>
        <strain evidence="29">13766</strain>
    </source>
</reference>
<dbReference type="GO" id="GO:0009002">
    <property type="term" value="F:serine-type D-Ala-D-Ala carboxypeptidase activity"/>
    <property type="evidence" value="ECO:0007669"/>
    <property type="project" value="UniProtKB-EC"/>
</dbReference>
<dbReference type="Pfam" id="PF00912">
    <property type="entry name" value="Transgly"/>
    <property type="match status" value="1"/>
</dbReference>
<dbReference type="Gene3D" id="1.10.3810.10">
    <property type="entry name" value="Biosynthetic peptidoglycan transglycosylase-like"/>
    <property type="match status" value="1"/>
</dbReference>
<dbReference type="PANTHER" id="PTHR32282:SF11">
    <property type="entry name" value="PENICILLIN-BINDING PROTEIN 1B"/>
    <property type="match status" value="1"/>
</dbReference>
<accession>A0A9D1K6D6</accession>
<evidence type="ECO:0000256" key="26">
    <source>
        <dbReference type="ARBA" id="ARBA00060592"/>
    </source>
</evidence>
<dbReference type="InterPro" id="IPR036950">
    <property type="entry name" value="PBP_transglycosylase"/>
</dbReference>
<evidence type="ECO:0000256" key="4">
    <source>
        <dbReference type="ARBA" id="ARBA00007090"/>
    </source>
</evidence>
<dbReference type="SUPFAM" id="SSF56601">
    <property type="entry name" value="beta-lactamase/transpeptidase-like"/>
    <property type="match status" value="1"/>
</dbReference>
<keyword evidence="18" id="KW-1133">Transmembrane helix</keyword>
<dbReference type="GO" id="GO:0030288">
    <property type="term" value="C:outer membrane-bounded periplasmic space"/>
    <property type="evidence" value="ECO:0007669"/>
    <property type="project" value="TreeGrafter"/>
</dbReference>
<evidence type="ECO:0000256" key="15">
    <source>
        <dbReference type="ARBA" id="ARBA00022960"/>
    </source>
</evidence>
<evidence type="ECO:0000256" key="5">
    <source>
        <dbReference type="ARBA" id="ARBA00007739"/>
    </source>
</evidence>
<comment type="pathway">
    <text evidence="26">Glycan biosynthesis.</text>
</comment>
<evidence type="ECO:0000256" key="25">
    <source>
        <dbReference type="ARBA" id="ARBA00049902"/>
    </source>
</evidence>
<evidence type="ECO:0000256" key="20">
    <source>
        <dbReference type="ARBA" id="ARBA00023251"/>
    </source>
</evidence>
<keyword evidence="9" id="KW-0121">Carboxypeptidase</keyword>
<evidence type="ECO:0000313" key="30">
    <source>
        <dbReference type="Proteomes" id="UP000824140"/>
    </source>
</evidence>
<keyword evidence="8" id="KW-1003">Cell membrane</keyword>
<proteinExistence type="inferred from homology"/>
<evidence type="ECO:0000256" key="8">
    <source>
        <dbReference type="ARBA" id="ARBA00022475"/>
    </source>
</evidence>
<dbReference type="GO" id="GO:0071555">
    <property type="term" value="P:cell wall organization"/>
    <property type="evidence" value="ECO:0007669"/>
    <property type="project" value="UniProtKB-KW"/>
</dbReference>
<evidence type="ECO:0000256" key="12">
    <source>
        <dbReference type="ARBA" id="ARBA00022679"/>
    </source>
</evidence>
<evidence type="ECO:0000256" key="2">
    <source>
        <dbReference type="ARBA" id="ARBA00004401"/>
    </source>
</evidence>
<dbReference type="GO" id="GO:0008658">
    <property type="term" value="F:penicillin binding"/>
    <property type="evidence" value="ECO:0007669"/>
    <property type="project" value="InterPro"/>
</dbReference>
<evidence type="ECO:0000313" key="29">
    <source>
        <dbReference type="EMBL" id="HIS92965.1"/>
    </source>
</evidence>
<evidence type="ECO:0000256" key="18">
    <source>
        <dbReference type="ARBA" id="ARBA00022989"/>
    </source>
</evidence>
<dbReference type="InterPro" id="IPR023346">
    <property type="entry name" value="Lysozyme-like_dom_sf"/>
</dbReference>
<comment type="catalytic activity">
    <reaction evidence="23">
        <text>Preferential cleavage: (Ac)2-L-Lys-D-Ala-|-D-Ala. Also transpeptidation of peptidyl-alanyl moieties that are N-acyl substituents of D-alanine.</text>
        <dbReference type="EC" id="3.4.16.4"/>
    </reaction>
</comment>
<dbReference type="FunFam" id="1.10.3810.10:FF:000001">
    <property type="entry name" value="Penicillin-binding protein 1A"/>
    <property type="match status" value="1"/>
</dbReference>
<evidence type="ECO:0000256" key="14">
    <source>
        <dbReference type="ARBA" id="ARBA00022801"/>
    </source>
</evidence>
<dbReference type="EC" id="3.4.16.4" evidence="6"/>
<evidence type="ECO:0000256" key="13">
    <source>
        <dbReference type="ARBA" id="ARBA00022692"/>
    </source>
</evidence>
<dbReference type="InterPro" id="IPR050396">
    <property type="entry name" value="Glycosyltr_51/Transpeptidase"/>
</dbReference>
<dbReference type="EC" id="2.4.99.28" evidence="24"/>
<evidence type="ECO:0000259" key="28">
    <source>
        <dbReference type="Pfam" id="PF00912"/>
    </source>
</evidence>
<name>A0A9D1K6D6_9FIRM</name>
<comment type="similarity">
    <text evidence="4">In the C-terminal section; belongs to the transpeptidase family.</text>
</comment>
<evidence type="ECO:0000256" key="10">
    <source>
        <dbReference type="ARBA" id="ARBA00022670"/>
    </source>
</evidence>
<evidence type="ECO:0000256" key="17">
    <source>
        <dbReference type="ARBA" id="ARBA00022984"/>
    </source>
</evidence>
<evidence type="ECO:0000256" key="23">
    <source>
        <dbReference type="ARBA" id="ARBA00034000"/>
    </source>
</evidence>
<evidence type="ECO:0000256" key="19">
    <source>
        <dbReference type="ARBA" id="ARBA00023136"/>
    </source>
</evidence>
<keyword evidence="14" id="KW-0378">Hydrolase</keyword>
<keyword evidence="15" id="KW-0133">Cell shape</keyword>
<keyword evidence="11" id="KW-0328">Glycosyltransferase</keyword>
<comment type="pathway">
    <text evidence="3">Cell wall biogenesis; peptidoglycan biosynthesis.</text>
</comment>
<comment type="caution">
    <text evidence="29">The sequence shown here is derived from an EMBL/GenBank/DDBJ whole genome shotgun (WGS) entry which is preliminary data.</text>
</comment>
<keyword evidence="22" id="KW-0961">Cell wall biogenesis/degradation</keyword>
<keyword evidence="12" id="KW-0808">Transferase</keyword>
<feature type="domain" description="Glycosyl transferase family 51" evidence="28">
    <location>
        <begin position="54"/>
        <end position="234"/>
    </location>
</feature>
<evidence type="ECO:0000256" key="11">
    <source>
        <dbReference type="ARBA" id="ARBA00022676"/>
    </source>
</evidence>
<dbReference type="InterPro" id="IPR001264">
    <property type="entry name" value="Glyco_trans_51"/>
</dbReference>
<keyword evidence="21" id="KW-0511">Multifunctional enzyme</keyword>
<sequence length="780" mass="84128">MKKKRKWIGIGIACAAFIGILALIWALDIPHWQALDVDKIQNYQQATILYDGNGEEIAVLSGAQHRRAIALEDVPKHVQEAFLAAEDARFYEHHGIDVWRIGGALLANLRSGEYAQGASTITQQLIKLTHLTSEKSLSRKAQEAWLALQLERVMSKDDILEAYLNVVYFGGAGSGMGAYGIEAAAQTFFQKPASALTLSEGALLAAVIKSPSGYSPVDHPEKALERRNLVLASMAEYGYIEEAQCQAAQQEPLSLSVADMSHQPYGWYADAALAEAEALLSLSADEILTGGYRIYTALDKEAQSAAEALFQNGANFPDPAEDGTPVQAALVALQGETGEVVALMGGREYSIRRGLNRATQITRQPGSALKPVSVYAAAVDAMGYLPTSILHDEERTYADGYTPGNAGGKYYGDVTLREALSRSLNAATVELANRVGINTVRQYAQRLGIELDEADSNLSLALGAMTQGLSPLSLANAYLPLVNGGMWSEAHIVRRIERADGRIVYEHPGQSGRVLSEQSAYMLVNMLETAATSGSAHALSSLGFPVAGKTGTVEMGNAAGNRDIWTVACTPETIVSVWMGFDEPDATHALPEGTGGSGYPARLAAQFLAETAKGAPHGEFAVPAGLTQTLIDALALQEQKKPLLATSLTPPEYQLVEVFPNGKVPRENSPYWRIPESVTDLQVTATEGGQPEITFTAREAGVDYVILRMVNQERRVVATLQGEPGEALSYVDGDASSSQSVQYSVLPRHRRLYEMGRLVTGEESPAVDFSPRRQWGWLFR</sequence>
<keyword evidence="13" id="KW-0812">Transmembrane</keyword>
<dbReference type="InterPro" id="IPR001460">
    <property type="entry name" value="PCN-bd_Tpept"/>
</dbReference>
<evidence type="ECO:0000256" key="21">
    <source>
        <dbReference type="ARBA" id="ARBA00023268"/>
    </source>
</evidence>
<feature type="domain" description="Penicillin-binding protein transpeptidase" evidence="27">
    <location>
        <begin position="329"/>
        <end position="572"/>
    </location>
</feature>
<dbReference type="Pfam" id="PF00905">
    <property type="entry name" value="Transpeptidase"/>
    <property type="match status" value="1"/>
</dbReference>
<gene>
    <name evidence="29" type="ORF">IAA84_08130</name>
</gene>
<dbReference type="GO" id="GO:0005886">
    <property type="term" value="C:plasma membrane"/>
    <property type="evidence" value="ECO:0007669"/>
    <property type="project" value="UniProtKB-SubCell"/>
</dbReference>
<evidence type="ECO:0000256" key="7">
    <source>
        <dbReference type="ARBA" id="ARBA00018638"/>
    </source>
</evidence>
<protein>
    <recommendedName>
        <fullName evidence="7">Penicillin-binding protein 1A</fullName>
        <ecNumber evidence="24">2.4.99.28</ecNumber>
        <ecNumber evidence="6">3.4.16.4</ecNumber>
    </recommendedName>
</protein>